<evidence type="ECO:0000313" key="3">
    <source>
        <dbReference type="EMBL" id="EKF20274.1"/>
    </source>
</evidence>
<dbReference type="PANTHER" id="PTHR46825">
    <property type="entry name" value="D-ALANYL-D-ALANINE-CARBOXYPEPTIDASE/ENDOPEPTIDASE AMPH"/>
    <property type="match status" value="1"/>
</dbReference>
<protein>
    <submittedName>
        <fullName evidence="3">Beta-lactam binding protein AmpH</fullName>
    </submittedName>
</protein>
<organism evidence="3 4">
    <name type="scientific">Nitratireductor pacificus pht-3B</name>
    <dbReference type="NCBI Taxonomy" id="391937"/>
    <lineage>
        <taxon>Bacteria</taxon>
        <taxon>Pseudomonadati</taxon>
        <taxon>Pseudomonadota</taxon>
        <taxon>Alphaproteobacteria</taxon>
        <taxon>Hyphomicrobiales</taxon>
        <taxon>Phyllobacteriaceae</taxon>
        <taxon>Nitratireductor</taxon>
    </lineage>
</organism>
<proteinExistence type="predicted"/>
<comment type="caution">
    <text evidence="3">The sequence shown here is derived from an EMBL/GenBank/DDBJ whole genome shotgun (WGS) entry which is preliminary data.</text>
</comment>
<keyword evidence="4" id="KW-1185">Reference proteome</keyword>
<feature type="signal peptide" evidence="1">
    <location>
        <begin position="1"/>
        <end position="28"/>
    </location>
</feature>
<keyword evidence="1" id="KW-0732">Signal</keyword>
<dbReference type="InterPro" id="IPR001466">
    <property type="entry name" value="Beta-lactam-related"/>
</dbReference>
<dbReference type="RefSeq" id="WP_008594232.1">
    <property type="nucleotide sequence ID" value="NZ_AMRM01000003.1"/>
</dbReference>
<dbReference type="InterPro" id="IPR012338">
    <property type="entry name" value="Beta-lactam/transpept-like"/>
</dbReference>
<dbReference type="Proteomes" id="UP000006786">
    <property type="component" value="Unassembled WGS sequence"/>
</dbReference>
<dbReference type="Pfam" id="PF00144">
    <property type="entry name" value="Beta-lactamase"/>
    <property type="match status" value="1"/>
</dbReference>
<feature type="domain" description="Beta-lactamase-related" evidence="2">
    <location>
        <begin position="30"/>
        <end position="368"/>
    </location>
</feature>
<name>K2LRA8_9HYPH</name>
<evidence type="ECO:0000259" key="2">
    <source>
        <dbReference type="Pfam" id="PF00144"/>
    </source>
</evidence>
<dbReference type="AlphaFoldDB" id="K2LRA8"/>
<dbReference type="STRING" id="391937.NA2_03432"/>
<dbReference type="Gene3D" id="3.40.710.10">
    <property type="entry name" value="DD-peptidase/beta-lactamase superfamily"/>
    <property type="match status" value="1"/>
</dbReference>
<dbReference type="SUPFAM" id="SSF56601">
    <property type="entry name" value="beta-lactamase/transpeptidase-like"/>
    <property type="match status" value="1"/>
</dbReference>
<evidence type="ECO:0000256" key="1">
    <source>
        <dbReference type="SAM" id="SignalP"/>
    </source>
</evidence>
<feature type="chain" id="PRO_5003863170" evidence="1">
    <location>
        <begin position="29"/>
        <end position="385"/>
    </location>
</feature>
<reference evidence="3 4" key="1">
    <citation type="journal article" date="2012" name="J. Bacteriol.">
        <title>Genome Sequence of Nitratireductor pacificus Type Strain pht-3B.</title>
        <authorList>
            <person name="Lai Q."/>
            <person name="Li G."/>
            <person name="Shao Z."/>
        </authorList>
    </citation>
    <scope>NUCLEOTIDE SEQUENCE [LARGE SCALE GENOMIC DNA]</scope>
    <source>
        <strain evidence="4">pht-3B</strain>
    </source>
</reference>
<dbReference type="EMBL" id="AMRM01000003">
    <property type="protein sequence ID" value="EKF20274.1"/>
    <property type="molecule type" value="Genomic_DNA"/>
</dbReference>
<sequence length="385" mass="40604">MRFWTRARRKTSAIVLAGVVGFAVPAGAADRLLEEAVAFSGSILFLETGVPGLVLGAIRDGETAVAGFGEIADGTGRAPDGDTLMRVGSVTKVFTGAVLASLAADGTVGLADPLQKHLGADARVAAKDGKPIRLIDLATHTSGLPRELEREPGPEKDPFATLTLEAYRAALAERDAQLFAAGTGGLYSNFAFDMLGVALGEAAEKPYADLLAERVLGPLGLKHTKFAPTEADRPRLMQGHNVDGSPLPDVPATPVMAGASSLYSTPNDILRWLGWHLDRASPDMAEMRLIDHAAYVERDGLSPVFGFDESGAMDAMALGWVVMRPEGNRPLILQKAGGLQGMLVYHAFAPARGVGVFVAINKFDFAAAMTMTAFANDLIEQLAPR</sequence>
<gene>
    <name evidence="3" type="ORF">NA2_03432</name>
</gene>
<dbReference type="PATRIC" id="fig|391937.3.peg.710"/>
<dbReference type="NCBIfam" id="NF007943">
    <property type="entry name" value="PRK10662.1"/>
    <property type="match status" value="1"/>
</dbReference>
<dbReference type="eggNOG" id="COG1680">
    <property type="taxonomic scope" value="Bacteria"/>
</dbReference>
<evidence type="ECO:0000313" key="4">
    <source>
        <dbReference type="Proteomes" id="UP000006786"/>
    </source>
</evidence>
<dbReference type="PANTHER" id="PTHR46825:SF8">
    <property type="entry name" value="BETA-LACTAMASE-RELATED"/>
    <property type="match status" value="1"/>
</dbReference>
<accession>K2LRA8</accession>
<dbReference type="InterPro" id="IPR050491">
    <property type="entry name" value="AmpC-like"/>
</dbReference>